<dbReference type="KEGG" id="pdo:PSDT_0568"/>
<evidence type="ECO:0000313" key="2">
    <source>
        <dbReference type="EMBL" id="EFT84079.1"/>
    </source>
</evidence>
<name>E6JZS5_PARDN</name>
<sequence length="54" mass="6493">MSDEQFEREKLYQASMEMFKKMLDQDLITEEEYAVIDTKMKEKYRPIIGTLLSP</sequence>
<evidence type="ECO:0000259" key="1">
    <source>
        <dbReference type="Pfam" id="PF20612"/>
    </source>
</evidence>
<gene>
    <name evidence="2" type="ORF">HMPREF0620_1084</name>
</gene>
<keyword evidence="3" id="KW-1185">Reference proteome</keyword>
<evidence type="ECO:0000313" key="3">
    <source>
        <dbReference type="Proteomes" id="UP000004946"/>
    </source>
</evidence>
<proteinExistence type="predicted"/>
<dbReference type="AlphaFoldDB" id="E6JZS5"/>
<organism evidence="2 3">
    <name type="scientific">Parascardovia denticolens DSM 10105 = JCM 12538</name>
    <dbReference type="NCBI Taxonomy" id="864564"/>
    <lineage>
        <taxon>Bacteria</taxon>
        <taxon>Bacillati</taxon>
        <taxon>Actinomycetota</taxon>
        <taxon>Actinomycetes</taxon>
        <taxon>Bifidobacteriales</taxon>
        <taxon>Bifidobacteriaceae</taxon>
        <taxon>Parascardovia</taxon>
    </lineage>
</organism>
<dbReference type="InterPro" id="IPR046749">
    <property type="entry name" value="SHOCT_2"/>
</dbReference>
<dbReference type="Pfam" id="PF20612">
    <property type="entry name" value="SHOCT_2"/>
    <property type="match status" value="1"/>
</dbReference>
<dbReference type="PATRIC" id="fig|864564.6.peg.626"/>
<dbReference type="Proteomes" id="UP000004946">
    <property type="component" value="Chromosome"/>
</dbReference>
<dbReference type="eggNOG" id="ENOG5033BTX">
    <property type="taxonomic scope" value="Bacteria"/>
</dbReference>
<accession>E6JZS5</accession>
<dbReference type="EMBL" id="AEON01000001">
    <property type="protein sequence ID" value="EFT84079.1"/>
    <property type="molecule type" value="Genomic_DNA"/>
</dbReference>
<feature type="domain" description="SHOCT-like" evidence="1">
    <location>
        <begin position="1"/>
        <end position="52"/>
    </location>
</feature>
<comment type="caution">
    <text evidence="2">The sequence shown here is derived from an EMBL/GenBank/DDBJ whole genome shotgun (WGS) entry which is preliminary data.</text>
</comment>
<dbReference type="HOGENOM" id="CLU_179778_2_0_11"/>
<protein>
    <recommendedName>
        <fullName evidence="1">SHOCT-like domain-containing protein</fullName>
    </recommendedName>
</protein>
<reference evidence="2 3" key="1">
    <citation type="submission" date="2010-12" db="EMBL/GenBank/DDBJ databases">
        <authorList>
            <person name="Muzny D."/>
            <person name="Qin X."/>
            <person name="Buhay C."/>
            <person name="Dugan-Rocha S."/>
            <person name="Ding Y."/>
            <person name="Chen G."/>
            <person name="Hawes A."/>
            <person name="Holder M."/>
            <person name="Jhangiani S."/>
            <person name="Johnson A."/>
            <person name="Khan Z."/>
            <person name="Li Z."/>
            <person name="Liu W."/>
            <person name="Liu X."/>
            <person name="Perez L."/>
            <person name="Shen H."/>
            <person name="Wang Q."/>
            <person name="Watt J."/>
            <person name="Xi L."/>
            <person name="Xin Y."/>
            <person name="Zhou J."/>
            <person name="Deng J."/>
            <person name="Jiang H."/>
            <person name="Liu Y."/>
            <person name="Qu J."/>
            <person name="Song X.-Z."/>
            <person name="Zhang L."/>
            <person name="Villasana D."/>
            <person name="Johnson A."/>
            <person name="Liu J."/>
            <person name="Liyanage D."/>
            <person name="Lorensuhewa L."/>
            <person name="Robinson T."/>
            <person name="Song A."/>
            <person name="Song B.-B."/>
            <person name="Dinh H."/>
            <person name="Thornton R."/>
            <person name="Coyle M."/>
            <person name="Francisco L."/>
            <person name="Jackson L."/>
            <person name="Javaid M."/>
            <person name="Korchina V."/>
            <person name="Kovar C."/>
            <person name="Mata R."/>
            <person name="Mathew T."/>
            <person name="Ngo R."/>
            <person name="Nguyen L."/>
            <person name="Nguyen N."/>
            <person name="Okwuonu G."/>
            <person name="Ongeri F."/>
            <person name="Pham C."/>
            <person name="Simmons D."/>
            <person name="Wilczek-Boney K."/>
            <person name="Hale W."/>
            <person name="Jakkamsetti A."/>
            <person name="Pham P."/>
            <person name="Ruth R."/>
            <person name="San Lucas F."/>
            <person name="Warren J."/>
            <person name="Zhang J."/>
            <person name="Zhao Z."/>
            <person name="Zhou C."/>
            <person name="Zhu D."/>
            <person name="Lee S."/>
            <person name="Bess C."/>
            <person name="Blankenburg K."/>
            <person name="Forbes L."/>
            <person name="Fu Q."/>
            <person name="Gubbala S."/>
            <person name="Hirani K."/>
            <person name="Jayaseelan J.C."/>
            <person name="Lara F."/>
            <person name="Munidasa M."/>
            <person name="Palculict T."/>
            <person name="Patil S."/>
            <person name="Pu L.-L."/>
            <person name="Saada N."/>
            <person name="Tang L."/>
            <person name="Weissenberger G."/>
            <person name="Zhu Y."/>
            <person name="Hemphill L."/>
            <person name="Shang Y."/>
            <person name="Youmans B."/>
            <person name="Ayvaz T."/>
            <person name="Ross M."/>
            <person name="Santibanez J."/>
            <person name="Aqrawi P."/>
            <person name="Gross S."/>
            <person name="Joshi V."/>
            <person name="Fowler G."/>
            <person name="Nazareth L."/>
            <person name="Reid J."/>
            <person name="Worley K."/>
            <person name="Petrosino J."/>
            <person name="Highlander S."/>
            <person name="Gibbs R."/>
        </authorList>
    </citation>
    <scope>NUCLEOTIDE SEQUENCE [LARGE SCALE GENOMIC DNA]</scope>
    <source>
        <strain evidence="2 3">DSM 10105</strain>
    </source>
</reference>